<feature type="transmembrane region" description="Helical" evidence="1">
    <location>
        <begin position="34"/>
        <end position="53"/>
    </location>
</feature>
<dbReference type="KEGG" id="rrd:RradSPS_3053"/>
<accession>A0A023X7Z1</accession>
<name>A0A023X7Z1_RUBRA</name>
<reference evidence="3" key="2">
    <citation type="submission" date="2023-11" db="EMBL/GenBank/DDBJ databases">
        <title>MicrobeMod: A computational toolkit for identifying prokaryotic methylation and restriction-modification with nanopore sequencing.</title>
        <authorList>
            <person name="Crits-Christoph A."/>
            <person name="Kang S.C."/>
            <person name="Lee H."/>
            <person name="Ostrov N."/>
        </authorList>
    </citation>
    <scope>NUCLEOTIDE SEQUENCE</scope>
    <source>
        <strain evidence="3">ATCC 51242</strain>
    </source>
</reference>
<keyword evidence="1" id="KW-0472">Membrane</keyword>
<evidence type="ECO:0000313" key="3">
    <source>
        <dbReference type="EMBL" id="MDX5895473.1"/>
    </source>
</evidence>
<reference evidence="2 4" key="1">
    <citation type="submission" date="2014-03" db="EMBL/GenBank/DDBJ databases">
        <title>Complete genome sequence of the Radio-Resistant Rubrobacter radiotolerans RSPS-4.</title>
        <authorList>
            <person name="Egas C.C."/>
            <person name="Barroso C.C."/>
            <person name="Froufe H.J.C."/>
            <person name="Pacheco J.J."/>
            <person name="Albuquerque L.L."/>
            <person name="da Costa M.M.S."/>
        </authorList>
    </citation>
    <scope>NUCLEOTIDE SEQUENCE [LARGE SCALE GENOMIC DNA]</scope>
    <source>
        <strain evidence="2 4">RSPS-4</strain>
        <plasmid evidence="2 4">2</plasmid>
    </source>
</reference>
<dbReference type="EMBL" id="CP007516">
    <property type="protein sequence ID" value="AHY48336.1"/>
    <property type="molecule type" value="Genomic_DNA"/>
</dbReference>
<evidence type="ECO:0000256" key="1">
    <source>
        <dbReference type="SAM" id="Phobius"/>
    </source>
</evidence>
<protein>
    <submittedName>
        <fullName evidence="2">Uncharacterized protein</fullName>
    </submittedName>
</protein>
<organism evidence="2 4">
    <name type="scientific">Rubrobacter radiotolerans</name>
    <name type="common">Arthrobacter radiotolerans</name>
    <dbReference type="NCBI Taxonomy" id="42256"/>
    <lineage>
        <taxon>Bacteria</taxon>
        <taxon>Bacillati</taxon>
        <taxon>Actinomycetota</taxon>
        <taxon>Rubrobacteria</taxon>
        <taxon>Rubrobacterales</taxon>
        <taxon>Rubrobacteraceae</taxon>
        <taxon>Rubrobacter</taxon>
    </lineage>
</organism>
<keyword evidence="1" id="KW-0812">Transmembrane</keyword>
<dbReference type="AlphaFoldDB" id="A0A023X7Z1"/>
<gene>
    <name evidence="2" type="ORF">RradSPS_3053</name>
    <name evidence="3" type="ORF">SIL72_15705</name>
</gene>
<evidence type="ECO:0000313" key="2">
    <source>
        <dbReference type="EMBL" id="AHY48336.1"/>
    </source>
</evidence>
<evidence type="ECO:0000313" key="4">
    <source>
        <dbReference type="Proteomes" id="UP000025229"/>
    </source>
</evidence>
<keyword evidence="2" id="KW-0614">Plasmid</keyword>
<sequence length="64" mass="6839">MNQMTLQGLSLIILLVPLPLISIGATADLPVLWWAGLILLIIGGLIPAALRYVSPDGEDDENTE</sequence>
<keyword evidence="4" id="KW-1185">Reference proteome</keyword>
<dbReference type="Proteomes" id="UP000025229">
    <property type="component" value="Plasmid 2"/>
</dbReference>
<dbReference type="EMBL" id="JAWXXX010000003">
    <property type="protein sequence ID" value="MDX5895473.1"/>
    <property type="molecule type" value="Genomic_DNA"/>
</dbReference>
<dbReference type="HOGENOM" id="CLU_2865079_0_0_11"/>
<dbReference type="Proteomes" id="UP001281130">
    <property type="component" value="Unassembled WGS sequence"/>
</dbReference>
<keyword evidence="1" id="KW-1133">Transmembrane helix</keyword>
<geneLocation type="plasmid" evidence="2">
    <name>2</name>
</geneLocation>
<dbReference type="RefSeq" id="WP_041339115.1">
    <property type="nucleotide sequence ID" value="NZ_CP007516.1"/>
</dbReference>
<proteinExistence type="predicted"/>